<gene>
    <name evidence="2" type="ORF">EDS130_LOCUS11386</name>
    <name evidence="3" type="ORF">XAT740_LOCUS30508</name>
</gene>
<sequence>MRNFSRTAKVTPTNADISAEYTANGSLVNRGFIRRLNPMIFLTACSGFAILVIVAALIVFTFLPIFTTAKGDQTKYQIRSDVLKLVYNLPDRDTISPMNWTYEINDLDSDKLMILQNLLQDQLNLKRVTKRTSLVILDAYITRENSPSTTKVFVSPVTLDNNNNTIIIISQPDHNTQKNATTQLIISMRLRYALECAKQCQNDIRESIFAQTFHSLEIPLDKFQQLFTTDAKLSKNTIVSNSSLSATPNPCPTVSPPIILNSTVIMARTYEAESLLNTFILTTIESCLVCSNQLKVSHIGFKNELIFQQIVSHYSGPVVIIFYYTTDRVRSAGMIVNEMLPATMIAFPAMPTNKDIASLPVTLNLCLGMNSIRIYNTYDYTPDFDRIIVY</sequence>
<proteinExistence type="predicted"/>
<dbReference type="EMBL" id="CAJNOR010002726">
    <property type="protein sequence ID" value="CAF1332507.1"/>
    <property type="molecule type" value="Genomic_DNA"/>
</dbReference>
<dbReference type="Proteomes" id="UP000663852">
    <property type="component" value="Unassembled WGS sequence"/>
</dbReference>
<dbReference type="EMBL" id="CAJNOJ010000041">
    <property type="protein sequence ID" value="CAF0932748.1"/>
    <property type="molecule type" value="Genomic_DNA"/>
</dbReference>
<comment type="caution">
    <text evidence="2">The sequence shown here is derived from an EMBL/GenBank/DDBJ whole genome shotgun (WGS) entry which is preliminary data.</text>
</comment>
<dbReference type="OrthoDB" id="10004644at2759"/>
<keyword evidence="1" id="KW-0812">Transmembrane</keyword>
<reference evidence="2" key="1">
    <citation type="submission" date="2021-02" db="EMBL/GenBank/DDBJ databases">
        <authorList>
            <person name="Nowell W R."/>
        </authorList>
    </citation>
    <scope>NUCLEOTIDE SEQUENCE</scope>
</reference>
<keyword evidence="1" id="KW-0472">Membrane</keyword>
<dbReference type="AlphaFoldDB" id="A0A814BU23"/>
<evidence type="ECO:0000256" key="1">
    <source>
        <dbReference type="SAM" id="Phobius"/>
    </source>
</evidence>
<keyword evidence="4" id="KW-1185">Reference proteome</keyword>
<evidence type="ECO:0000313" key="2">
    <source>
        <dbReference type="EMBL" id="CAF0932748.1"/>
    </source>
</evidence>
<protein>
    <submittedName>
        <fullName evidence="2">Uncharacterized protein</fullName>
    </submittedName>
</protein>
<dbReference type="Gene3D" id="2.60.120.260">
    <property type="entry name" value="Galactose-binding domain-like"/>
    <property type="match status" value="1"/>
</dbReference>
<evidence type="ECO:0000313" key="5">
    <source>
        <dbReference type="Proteomes" id="UP000663852"/>
    </source>
</evidence>
<evidence type="ECO:0000313" key="4">
    <source>
        <dbReference type="Proteomes" id="UP000663828"/>
    </source>
</evidence>
<name>A0A814BU23_ADIRI</name>
<keyword evidence="1" id="KW-1133">Transmembrane helix</keyword>
<evidence type="ECO:0000313" key="3">
    <source>
        <dbReference type="EMBL" id="CAF1332507.1"/>
    </source>
</evidence>
<dbReference type="Proteomes" id="UP000663828">
    <property type="component" value="Unassembled WGS sequence"/>
</dbReference>
<organism evidence="2 5">
    <name type="scientific">Adineta ricciae</name>
    <name type="common">Rotifer</name>
    <dbReference type="NCBI Taxonomy" id="249248"/>
    <lineage>
        <taxon>Eukaryota</taxon>
        <taxon>Metazoa</taxon>
        <taxon>Spiralia</taxon>
        <taxon>Gnathifera</taxon>
        <taxon>Rotifera</taxon>
        <taxon>Eurotatoria</taxon>
        <taxon>Bdelloidea</taxon>
        <taxon>Adinetida</taxon>
        <taxon>Adinetidae</taxon>
        <taxon>Adineta</taxon>
    </lineage>
</organism>
<feature type="transmembrane region" description="Helical" evidence="1">
    <location>
        <begin position="40"/>
        <end position="66"/>
    </location>
</feature>
<accession>A0A814BU23</accession>